<evidence type="ECO:0000313" key="5">
    <source>
        <dbReference type="WBParaSite" id="GPLIN_000268700"/>
    </source>
</evidence>
<sequence>METMTKRLCSTTFCIAFVAVLLLETTGAAYLSTKCGFHGPDYSVKWAFEPQTRSVVFVLKTVPPANFSEQGMFVTGLAFETEEHSEFIGVAIGQKGDEMRIVGGKAAGGGGPFELNAEGTTISNNLREISLKRRRNGDVIAEFARPLTKEEEKGLLSGCKTFQFPTHWTWIAPGTSTFSPLTKQRKICELAENCLLDVQALTKKTIHRDSPPADIAQSVDVSGKGDPCSFKSDGYDVRWMYDSDTASVNFVLKQKPKTGKWWSAIGIGDNMSDMDIGVVFLNDGVPEEMNDYYSNSYGVPEKDASQDWKFDKSGSKWDDELVELHFSRQLVTEDTEKDRSLDGCVLFQFTANGGPYGDGYHIHKHESWPDLYKACNLKKRCVKPKGESIERTNRNSENVRPEISHSNDGGQQKKGDERGDKVISLLMRALGPKIVQTVAESEEQISKNNSTGTTKSVHENEKGERVQRAQIGSWNQQIGVELKPLTKRDEDVGGTANTNAVTNHAPGVNKTGETVTNSSATIQQPATGGGGVGQQPATGGAQQPATGVGQQPATGGAQQPATGGAQQPATGVGQQPATGGAQQPATGVGQQPATGESGGAQQPATGVGQQPVTGVGQQLATGGGGGSPFSLNAFLGNQTDGSNLSPVGESVTGQNGTTVKGDEAKFGISQLIGDETKNETAEESNNNITTADNNGTSLSSIPSTGGLVEAVEQGSPIERENVLTNVTFPPPPLENNNSNEKLSANITNTTNAENGTTTTTQTAETTVETTQNLTETTSAIKAESSTLSTTEVETVQTANDSNETMSTSTVTGQQSPSENGTTAKIEETTATTTTPTSTLSTASSSITTSGDGGENTTIANAHQSTNGTDETTRPTITSPISSPSLATANASVEGVATNGGVEQHNSTSDAHKSPSIEKENGEEQFIKLPVARSKCDTLRPDLPICKSYMDSYLGRVREWANKHGEPMEDQFGKACKLLAAVPHVPTLCCQILDENCSGHL</sequence>
<evidence type="ECO:0000256" key="1">
    <source>
        <dbReference type="SAM" id="MobiDB-lite"/>
    </source>
</evidence>
<feature type="region of interest" description="Disordered" evidence="1">
    <location>
        <begin position="489"/>
        <end position="624"/>
    </location>
</feature>
<dbReference type="WBParaSite" id="GPLIN_000268700">
    <property type="protein sequence ID" value="GPLIN_000268700"/>
    <property type="gene ID" value="GPLIN_000268700"/>
</dbReference>
<dbReference type="CDD" id="cd09631">
    <property type="entry name" value="DOMON_DOH"/>
    <property type="match status" value="1"/>
</dbReference>
<feature type="domain" description="DOMON" evidence="3">
    <location>
        <begin position="233"/>
        <end position="353"/>
    </location>
</feature>
<feature type="compositionally biased region" description="Basic and acidic residues" evidence="1">
    <location>
        <begin position="456"/>
        <end position="467"/>
    </location>
</feature>
<feature type="compositionally biased region" description="Low complexity" evidence="1">
    <location>
        <begin position="828"/>
        <end position="849"/>
    </location>
</feature>
<feature type="region of interest" description="Disordered" evidence="1">
    <location>
        <begin position="440"/>
        <end position="472"/>
    </location>
</feature>
<feature type="compositionally biased region" description="Polar residues" evidence="1">
    <location>
        <begin position="511"/>
        <end position="522"/>
    </location>
</feature>
<organism evidence="4 5">
    <name type="scientific">Globodera pallida</name>
    <name type="common">Potato cyst nematode worm</name>
    <name type="synonym">Heterodera pallida</name>
    <dbReference type="NCBI Taxonomy" id="36090"/>
    <lineage>
        <taxon>Eukaryota</taxon>
        <taxon>Metazoa</taxon>
        <taxon>Ecdysozoa</taxon>
        <taxon>Nematoda</taxon>
        <taxon>Chromadorea</taxon>
        <taxon>Rhabditida</taxon>
        <taxon>Tylenchina</taxon>
        <taxon>Tylenchomorpha</taxon>
        <taxon>Tylenchoidea</taxon>
        <taxon>Heteroderidae</taxon>
        <taxon>Heteroderinae</taxon>
        <taxon>Globodera</taxon>
    </lineage>
</organism>
<feature type="signal peptide" evidence="2">
    <location>
        <begin position="1"/>
        <end position="28"/>
    </location>
</feature>
<feature type="compositionally biased region" description="Polar residues" evidence="1">
    <location>
        <begin position="798"/>
        <end position="820"/>
    </location>
</feature>
<feature type="compositionally biased region" description="Basic and acidic residues" evidence="1">
    <location>
        <begin position="909"/>
        <end position="923"/>
    </location>
</feature>
<name>A0A183BQ01_GLOPA</name>
<feature type="compositionally biased region" description="Low complexity" evidence="1">
    <location>
        <begin position="781"/>
        <end position="797"/>
    </location>
</feature>
<dbReference type="PROSITE" id="PS50836">
    <property type="entry name" value="DOMON"/>
    <property type="match status" value="1"/>
</dbReference>
<feature type="compositionally biased region" description="Low complexity" evidence="1">
    <location>
        <begin position="873"/>
        <end position="884"/>
    </location>
</feature>
<reference evidence="4" key="1">
    <citation type="submission" date="2014-05" db="EMBL/GenBank/DDBJ databases">
        <title>The genome and life-stage specific transcriptomes of Globodera pallida elucidate key aspects of plant parasitism by a cyst nematode.</title>
        <authorList>
            <person name="Cotton J.A."/>
            <person name="Lilley C.J."/>
            <person name="Jones L.M."/>
            <person name="Kikuchi T."/>
            <person name="Reid A.J."/>
            <person name="Thorpe P."/>
            <person name="Tsai I.J."/>
            <person name="Beasley H."/>
            <person name="Blok V."/>
            <person name="Cock P.J.A."/>
            <person name="Van den Akker S.E."/>
            <person name="Holroyd N."/>
            <person name="Hunt M."/>
            <person name="Mantelin S."/>
            <person name="Naghra H."/>
            <person name="Pain A."/>
            <person name="Palomares-Rius J.E."/>
            <person name="Zarowiecki M."/>
            <person name="Berriman M."/>
            <person name="Jones J.T."/>
            <person name="Urwin P.E."/>
        </authorList>
    </citation>
    <scope>NUCLEOTIDE SEQUENCE [LARGE SCALE GENOMIC DNA]</scope>
    <source>
        <strain evidence="4">Lindley</strain>
    </source>
</reference>
<dbReference type="AlphaFoldDB" id="A0A183BQ01"/>
<protein>
    <submittedName>
        <fullName evidence="5">DOMON domain-containing protein</fullName>
    </submittedName>
</protein>
<dbReference type="InterPro" id="IPR005018">
    <property type="entry name" value="DOMON_domain"/>
</dbReference>
<dbReference type="Proteomes" id="UP000050741">
    <property type="component" value="Unassembled WGS sequence"/>
</dbReference>
<feature type="region of interest" description="Disordered" evidence="1">
    <location>
        <begin position="385"/>
        <end position="417"/>
    </location>
</feature>
<dbReference type="Pfam" id="PF03351">
    <property type="entry name" value="DOMON"/>
    <property type="match status" value="1"/>
</dbReference>
<reference evidence="5" key="2">
    <citation type="submission" date="2016-06" db="UniProtKB">
        <authorList>
            <consortium name="WormBaseParasite"/>
        </authorList>
    </citation>
    <scope>IDENTIFICATION</scope>
</reference>
<feature type="compositionally biased region" description="Polar residues" evidence="1">
    <location>
        <begin position="683"/>
        <end position="697"/>
    </location>
</feature>
<feature type="compositionally biased region" description="Low complexity" evidence="1">
    <location>
        <begin position="605"/>
        <end position="620"/>
    </location>
</feature>
<dbReference type="InterPro" id="IPR045266">
    <property type="entry name" value="DOH_DOMON"/>
</dbReference>
<feature type="region of interest" description="Disordered" evidence="1">
    <location>
        <begin position="676"/>
        <end position="697"/>
    </location>
</feature>
<dbReference type="PANTHER" id="PTHR36516:SF5">
    <property type="entry name" value="DOMON DOMAIN-CONTAINING PROTEIN"/>
    <property type="match status" value="1"/>
</dbReference>
<feature type="compositionally biased region" description="Polar residues" evidence="1">
    <location>
        <begin position="446"/>
        <end position="455"/>
    </location>
</feature>
<feature type="chain" id="PRO_5008146493" evidence="2">
    <location>
        <begin position="29"/>
        <end position="1000"/>
    </location>
</feature>
<evidence type="ECO:0000259" key="3">
    <source>
        <dbReference type="PROSITE" id="PS50836"/>
    </source>
</evidence>
<evidence type="ECO:0000256" key="2">
    <source>
        <dbReference type="SAM" id="SignalP"/>
    </source>
</evidence>
<accession>A0A183BQ01</accession>
<feature type="compositionally biased region" description="Low complexity" evidence="1">
    <location>
        <begin position="534"/>
        <end position="593"/>
    </location>
</feature>
<keyword evidence="2" id="KW-0732">Signal</keyword>
<evidence type="ECO:0000313" key="4">
    <source>
        <dbReference type="Proteomes" id="UP000050741"/>
    </source>
</evidence>
<feature type="region of interest" description="Disordered" evidence="1">
    <location>
        <begin position="781"/>
        <end position="923"/>
    </location>
</feature>
<feature type="compositionally biased region" description="Polar residues" evidence="1">
    <location>
        <begin position="854"/>
        <end position="869"/>
    </location>
</feature>
<keyword evidence="4" id="KW-1185">Reference proteome</keyword>
<proteinExistence type="predicted"/>
<dbReference type="PANTHER" id="PTHR36516">
    <property type="entry name" value="PROTEIN CBG04168-RELATED"/>
    <property type="match status" value="1"/>
</dbReference>